<accession>A0A0K1E7C5</accession>
<dbReference type="KEGG" id="ccro:CMC5_008860"/>
<reference evidence="1 2" key="1">
    <citation type="submission" date="2015-07" db="EMBL/GenBank/DDBJ databases">
        <title>Genome analysis of myxobacterium Chondromyces crocatus Cm c5 reveals a high potential for natural compound synthesis and the genetic basis for the loss of fruiting body formation.</title>
        <authorList>
            <person name="Zaburannyi N."/>
            <person name="Bunk B."/>
            <person name="Maier J."/>
            <person name="Overmann J."/>
            <person name="Mueller R."/>
        </authorList>
    </citation>
    <scope>NUCLEOTIDE SEQUENCE [LARGE SCALE GENOMIC DNA]</scope>
    <source>
        <strain evidence="1 2">Cm c5</strain>
    </source>
</reference>
<dbReference type="OrthoDB" id="667202at2"/>
<dbReference type="EMBL" id="CP012159">
    <property type="protein sequence ID" value="AKT36765.1"/>
    <property type="molecule type" value="Genomic_DNA"/>
</dbReference>
<dbReference type="RefSeq" id="WP_050429230.1">
    <property type="nucleotide sequence ID" value="NZ_CP012159.1"/>
</dbReference>
<gene>
    <name evidence="1" type="ORF">CMC5_008860</name>
</gene>
<sequence>MPADIRQFFEGYVDAFNRSLAGPVDSDGIRRHFAERFLAAGPGTVDAGNNDQSFVETLEKGYGFYRSIGTRQMRLKDVSVVPIDDAHQLVRVFYSADYERKNSVGEAPSIVTIDFDVTYVLQSREAGPLIVAFIAGDEMGLYRKHGLVPET</sequence>
<keyword evidence="2" id="KW-1185">Reference proteome</keyword>
<evidence type="ECO:0008006" key="3">
    <source>
        <dbReference type="Google" id="ProtNLM"/>
    </source>
</evidence>
<dbReference type="Proteomes" id="UP000067626">
    <property type="component" value="Chromosome"/>
</dbReference>
<name>A0A0K1E7C5_CHOCO</name>
<dbReference type="AlphaFoldDB" id="A0A0K1E7C5"/>
<proteinExistence type="predicted"/>
<evidence type="ECO:0000313" key="2">
    <source>
        <dbReference type="Proteomes" id="UP000067626"/>
    </source>
</evidence>
<evidence type="ECO:0000313" key="1">
    <source>
        <dbReference type="EMBL" id="AKT36765.1"/>
    </source>
</evidence>
<protein>
    <recommendedName>
        <fullName evidence="3">SnoaL-like domain-containing protein</fullName>
    </recommendedName>
</protein>
<organism evidence="1 2">
    <name type="scientific">Chondromyces crocatus</name>
    <dbReference type="NCBI Taxonomy" id="52"/>
    <lineage>
        <taxon>Bacteria</taxon>
        <taxon>Pseudomonadati</taxon>
        <taxon>Myxococcota</taxon>
        <taxon>Polyangia</taxon>
        <taxon>Polyangiales</taxon>
        <taxon>Polyangiaceae</taxon>
        <taxon>Chondromyces</taxon>
    </lineage>
</organism>